<dbReference type="GO" id="GO:0003723">
    <property type="term" value="F:RNA binding"/>
    <property type="evidence" value="ECO:0007669"/>
    <property type="project" value="UniProtKB-KW"/>
</dbReference>
<dbReference type="PANTHER" id="PTHR36984">
    <property type="entry name" value="CRISPR-ASSOCIATED ENDORIBONUCLEASE CAS6 1"/>
    <property type="match status" value="1"/>
</dbReference>
<gene>
    <name evidence="8" type="ORF">SAMN05444380_11589</name>
</gene>
<feature type="site" description="Transition state stabilizer" evidence="5">
    <location>
        <position position="57"/>
    </location>
</feature>
<dbReference type="Proteomes" id="UP000181976">
    <property type="component" value="Unassembled WGS sequence"/>
</dbReference>
<evidence type="ECO:0000256" key="2">
    <source>
        <dbReference type="ARBA" id="ARBA00022884"/>
    </source>
</evidence>
<reference evidence="8 9" key="1">
    <citation type="submission" date="2016-10" db="EMBL/GenBank/DDBJ databases">
        <authorList>
            <person name="de Groot N.N."/>
        </authorList>
    </citation>
    <scope>NUCLEOTIDE SEQUENCE [LARGE SCALE GENOMIC DNA]</scope>
    <source>
        <strain evidence="8 9">DSM 19012</strain>
    </source>
</reference>
<name>A0A1I2CB58_9BACT</name>
<feature type="active site" description="Proton acceptor" evidence="6">
    <location>
        <position position="29"/>
    </location>
</feature>
<dbReference type="InterPro" id="IPR010156">
    <property type="entry name" value="CRISPR-assoc_prot_Cas6"/>
</dbReference>
<accession>A0A1I2CB58</accession>
<dbReference type="PIRSF" id="PIRSF005054">
    <property type="entry name" value="PF1131"/>
    <property type="match status" value="1"/>
</dbReference>
<evidence type="ECO:0000256" key="6">
    <source>
        <dbReference type="PIRSR" id="PIRSR005054-50"/>
    </source>
</evidence>
<keyword evidence="2" id="KW-0694">RNA-binding</keyword>
<sequence>MRFQITFNRTGKQRMLPMDYQYYISAWIYSVLKKADESFARFLHEKGYGQSETKLYKLFCFSRLYFGKPKMWRERKLFEIDTTTLRLKVSFDVTQAAATFIKGLFAGQECYIGSRFNGLDLQVTNVQALPEPSFSETMHYRLLSPWVVSYQPDKQRPAQYLKPDDESFLELSVRHITEKFKNTRNQVVPENKISFVPHQQYKRSGFVIKPDTPQQTRVVGNLFDFQLTAPVEVHQMIWNGGVSEKSSLGFGWCEPATQQSVTN</sequence>
<comment type="function">
    <text evidence="4">CRISPR (clustered regularly interspaced short palindromic repeat), is an adaptive immune system that provides protection against mobile genetic elements (viruses, transposable elements and conjugative plasmids). CRISPR clusters contain sequences complementary to antecedent mobile elements and target invading nucleic acids. CRISPR clusters are transcribed and processed into CRISPR RNA (crRNA).</text>
</comment>
<dbReference type="GO" id="GO:0016788">
    <property type="term" value="F:hydrolase activity, acting on ester bonds"/>
    <property type="evidence" value="ECO:0007669"/>
    <property type="project" value="InterPro"/>
</dbReference>
<evidence type="ECO:0000256" key="4">
    <source>
        <dbReference type="PIRNR" id="PIRNR005054"/>
    </source>
</evidence>
<feature type="active site" description="Proton donor" evidence="6">
    <location>
        <position position="44"/>
    </location>
</feature>
<dbReference type="Gene3D" id="3.30.70.1890">
    <property type="match status" value="1"/>
</dbReference>
<dbReference type="eggNOG" id="COG1583">
    <property type="taxonomic scope" value="Bacteria"/>
</dbReference>
<evidence type="ECO:0000256" key="1">
    <source>
        <dbReference type="ARBA" id="ARBA00005937"/>
    </source>
</evidence>
<feature type="domain" description="CRISPR associated protein Cas6 C-terminal" evidence="7">
    <location>
        <begin position="130"/>
        <end position="254"/>
    </location>
</feature>
<dbReference type="GO" id="GO:0051607">
    <property type="term" value="P:defense response to virus"/>
    <property type="evidence" value="ECO:0007669"/>
    <property type="project" value="UniProtKB-KW"/>
</dbReference>
<evidence type="ECO:0000256" key="5">
    <source>
        <dbReference type="PIRSR" id="PIRSR005054-1"/>
    </source>
</evidence>
<evidence type="ECO:0000313" key="9">
    <source>
        <dbReference type="Proteomes" id="UP000181976"/>
    </source>
</evidence>
<dbReference type="NCBIfam" id="TIGR01877">
    <property type="entry name" value="cas_cas6"/>
    <property type="match status" value="1"/>
</dbReference>
<dbReference type="PANTHER" id="PTHR36984:SF1">
    <property type="entry name" value="CRISPR-ASSOCIATED ENDORIBONUCLEASE CAS6 1"/>
    <property type="match status" value="1"/>
</dbReference>
<keyword evidence="9" id="KW-1185">Reference proteome</keyword>
<comment type="similarity">
    <text evidence="1 4">Belongs to the CRISPR-associated protein Cas6/Cse3/CasE family.</text>
</comment>
<dbReference type="EMBL" id="FONA01000015">
    <property type="protein sequence ID" value="SFE65587.1"/>
    <property type="molecule type" value="Genomic_DNA"/>
</dbReference>
<dbReference type="CDD" id="cd21140">
    <property type="entry name" value="Cas6_I-like"/>
    <property type="match status" value="1"/>
</dbReference>
<dbReference type="Pfam" id="PF01881">
    <property type="entry name" value="Cas_Cas6_C"/>
    <property type="match status" value="1"/>
</dbReference>
<proteinExistence type="inferred from homology"/>
<dbReference type="Pfam" id="PF21350">
    <property type="entry name" value="Cas6_I-A"/>
    <property type="match status" value="1"/>
</dbReference>
<dbReference type="Gene3D" id="3.30.70.1900">
    <property type="match status" value="1"/>
</dbReference>
<dbReference type="InterPro" id="IPR049435">
    <property type="entry name" value="Cas_Cas6_C"/>
</dbReference>
<evidence type="ECO:0000313" key="8">
    <source>
        <dbReference type="EMBL" id="SFE65587.1"/>
    </source>
</evidence>
<dbReference type="STRING" id="385682.SAMN05444380_11589"/>
<protein>
    <recommendedName>
        <fullName evidence="4">CRISPR-associated endoribonuclease</fullName>
    </recommendedName>
</protein>
<dbReference type="RefSeq" id="WP_010528953.1">
    <property type="nucleotide sequence ID" value="NZ_AFSL01000112.1"/>
</dbReference>
<organism evidence="8 9">
    <name type="scientific">Thermophagus xiamenensis</name>
    <dbReference type="NCBI Taxonomy" id="385682"/>
    <lineage>
        <taxon>Bacteria</taxon>
        <taxon>Pseudomonadati</taxon>
        <taxon>Bacteroidota</taxon>
        <taxon>Bacteroidia</taxon>
        <taxon>Marinilabiliales</taxon>
        <taxon>Marinilabiliaceae</taxon>
        <taxon>Thermophagus</taxon>
    </lineage>
</organism>
<keyword evidence="3" id="KW-0051">Antiviral defense</keyword>
<dbReference type="InterPro" id="IPR045747">
    <property type="entry name" value="CRISPR-assoc_prot_Cas6_N_sf"/>
</dbReference>
<evidence type="ECO:0000256" key="3">
    <source>
        <dbReference type="ARBA" id="ARBA00023118"/>
    </source>
</evidence>
<dbReference type="InParanoid" id="A0A1I2CB58"/>
<dbReference type="AlphaFoldDB" id="A0A1I2CB58"/>
<evidence type="ECO:0000259" key="7">
    <source>
        <dbReference type="Pfam" id="PF01881"/>
    </source>
</evidence>